<evidence type="ECO:0000313" key="2">
    <source>
        <dbReference type="Proteomes" id="UP000092460"/>
    </source>
</evidence>
<dbReference type="Proteomes" id="UP000092460">
    <property type="component" value="Unassembled WGS sequence"/>
</dbReference>
<dbReference type="EMBL" id="JXJN01011642">
    <property type="status" value="NOT_ANNOTATED_CDS"/>
    <property type="molecule type" value="Genomic_DNA"/>
</dbReference>
<dbReference type="VEuPathDB" id="VectorBase:GPPI025167"/>
<dbReference type="EnsemblMetazoa" id="GPPI025167-RA">
    <property type="protein sequence ID" value="GPPI025167-PA"/>
    <property type="gene ID" value="GPPI025167"/>
</dbReference>
<dbReference type="AlphaFoldDB" id="A0A1B0BBT6"/>
<proteinExistence type="predicted"/>
<keyword evidence="2" id="KW-1185">Reference proteome</keyword>
<dbReference type="EMBL" id="JXJN01011643">
    <property type="status" value="NOT_ANNOTATED_CDS"/>
    <property type="molecule type" value="Genomic_DNA"/>
</dbReference>
<accession>A0A1B0BBT6</accession>
<reference evidence="1" key="2">
    <citation type="submission" date="2020-05" db="UniProtKB">
        <authorList>
            <consortium name="EnsemblMetazoa"/>
        </authorList>
    </citation>
    <scope>IDENTIFICATION</scope>
    <source>
        <strain evidence="1">IAEA</strain>
    </source>
</reference>
<organism evidence="1 2">
    <name type="scientific">Glossina palpalis gambiensis</name>
    <dbReference type="NCBI Taxonomy" id="67801"/>
    <lineage>
        <taxon>Eukaryota</taxon>
        <taxon>Metazoa</taxon>
        <taxon>Ecdysozoa</taxon>
        <taxon>Arthropoda</taxon>
        <taxon>Hexapoda</taxon>
        <taxon>Insecta</taxon>
        <taxon>Pterygota</taxon>
        <taxon>Neoptera</taxon>
        <taxon>Endopterygota</taxon>
        <taxon>Diptera</taxon>
        <taxon>Brachycera</taxon>
        <taxon>Muscomorpha</taxon>
        <taxon>Hippoboscoidea</taxon>
        <taxon>Glossinidae</taxon>
        <taxon>Glossina</taxon>
    </lineage>
</organism>
<evidence type="ECO:0000313" key="1">
    <source>
        <dbReference type="EnsemblMetazoa" id="GPPI025167-PA"/>
    </source>
</evidence>
<name>A0A1B0BBT6_9MUSC</name>
<dbReference type="EMBL" id="JXJN01011641">
    <property type="status" value="NOT_ANNOTATED_CDS"/>
    <property type="molecule type" value="Genomic_DNA"/>
</dbReference>
<protein>
    <submittedName>
        <fullName evidence="1">Uncharacterized protein</fullName>
    </submittedName>
</protein>
<sequence length="100" mass="11643">MYAHIFENIVSCIDARGLFTPIITISFYWQRNAINTLLPAAMTTTLMALRREPLLEMANPRVIMTRYMITIRKEINLADASYVVRLCGNERKLRIDYRSS</sequence>
<reference evidence="2" key="1">
    <citation type="submission" date="2015-01" db="EMBL/GenBank/DDBJ databases">
        <authorList>
            <person name="Aksoy S."/>
            <person name="Warren W."/>
            <person name="Wilson R.K."/>
        </authorList>
    </citation>
    <scope>NUCLEOTIDE SEQUENCE [LARGE SCALE GENOMIC DNA]</scope>
    <source>
        <strain evidence="2">IAEA</strain>
    </source>
</reference>